<dbReference type="Gene3D" id="1.20.1250.20">
    <property type="entry name" value="MFS general substrate transporter like domains"/>
    <property type="match status" value="1"/>
</dbReference>
<dbReference type="GO" id="GO:0022857">
    <property type="term" value="F:transmembrane transporter activity"/>
    <property type="evidence" value="ECO:0007669"/>
    <property type="project" value="InterPro"/>
</dbReference>
<feature type="transmembrane region" description="Helical" evidence="7">
    <location>
        <begin position="119"/>
        <end position="137"/>
    </location>
</feature>
<organism evidence="9 10">
    <name type="scientific">Orlajensenia leifsoniae</name>
    <dbReference type="NCBI Taxonomy" id="2561933"/>
    <lineage>
        <taxon>Bacteria</taxon>
        <taxon>Bacillati</taxon>
        <taxon>Actinomycetota</taxon>
        <taxon>Actinomycetes</taxon>
        <taxon>Micrococcales</taxon>
        <taxon>Microbacteriaceae</taxon>
        <taxon>Orlajensenia</taxon>
    </lineage>
</organism>
<evidence type="ECO:0000313" key="10">
    <source>
        <dbReference type="Proteomes" id="UP000298127"/>
    </source>
</evidence>
<feature type="transmembrane region" description="Helical" evidence="7">
    <location>
        <begin position="342"/>
        <end position="361"/>
    </location>
</feature>
<keyword evidence="2" id="KW-0813">Transport</keyword>
<name>A0A4Y9QV08_9MICO</name>
<feature type="transmembrane region" description="Helical" evidence="7">
    <location>
        <begin position="414"/>
        <end position="433"/>
    </location>
</feature>
<feature type="transmembrane region" description="Helical" evidence="7">
    <location>
        <begin position="241"/>
        <end position="259"/>
    </location>
</feature>
<feature type="transmembrane region" description="Helical" evidence="7">
    <location>
        <begin position="91"/>
        <end position="113"/>
    </location>
</feature>
<evidence type="ECO:0000256" key="2">
    <source>
        <dbReference type="ARBA" id="ARBA00022448"/>
    </source>
</evidence>
<sequence>MGGDPGRVVRNLSGVVRATSPGWMLAVAALASIMISLDLLIVATSLLTIRVELGAAHDQLFWVVTAYAIPFASLLLVGARLGDRFGPRRMLVTGLLGFAGASLLCGLAPNLAFLVGARAVQGSFGALVIPLAISLLVESVGPMRTTRTLGFLEALTGVATVAGPVLGGIVTTGLGWRWVFWLNLPIAVVTVVVCLLAVRADGPGRREPIDLRGALLAATSAALIVLAVATRPIRGPLDPLVLVSGVAGIVLGVLFVRHLRRTPNGLIPRVLLRDRQFTRALLTTLALFASLYGSVYFLAQYFQVLYTTDAAGAGLRLLPWTATLFVVAPLAGFVAERVGDRPVLLVGLILQALGMGLLAVNAGSTDYAAALVPLVIAGVGASAAIPVVQALVLGAARPATLAAASGANSSAQELGGALGVAVLVGVLGLTGTATAEGVVVDGMRWVFLGSAVFALVAIAVAPWSRRQA</sequence>
<dbReference type="PROSITE" id="PS50850">
    <property type="entry name" value="MFS"/>
    <property type="match status" value="1"/>
</dbReference>
<keyword evidence="10" id="KW-1185">Reference proteome</keyword>
<dbReference type="PANTHER" id="PTHR42718:SF46">
    <property type="entry name" value="BLR6921 PROTEIN"/>
    <property type="match status" value="1"/>
</dbReference>
<feature type="transmembrane region" description="Helical" evidence="7">
    <location>
        <begin position="59"/>
        <end position="79"/>
    </location>
</feature>
<dbReference type="CDD" id="cd17321">
    <property type="entry name" value="MFS_MMR_MDR_like"/>
    <property type="match status" value="1"/>
</dbReference>
<keyword evidence="5 7" id="KW-1133">Transmembrane helix</keyword>
<feature type="transmembrane region" description="Helical" evidence="7">
    <location>
        <begin position="21"/>
        <end position="47"/>
    </location>
</feature>
<feature type="transmembrane region" description="Helical" evidence="7">
    <location>
        <begin position="149"/>
        <end position="172"/>
    </location>
</feature>
<evidence type="ECO:0000256" key="7">
    <source>
        <dbReference type="SAM" id="Phobius"/>
    </source>
</evidence>
<evidence type="ECO:0000256" key="1">
    <source>
        <dbReference type="ARBA" id="ARBA00004651"/>
    </source>
</evidence>
<dbReference type="SUPFAM" id="SSF103473">
    <property type="entry name" value="MFS general substrate transporter"/>
    <property type="match status" value="1"/>
</dbReference>
<feature type="transmembrane region" description="Helical" evidence="7">
    <location>
        <begin position="367"/>
        <end position="393"/>
    </location>
</feature>
<evidence type="ECO:0000256" key="3">
    <source>
        <dbReference type="ARBA" id="ARBA00022475"/>
    </source>
</evidence>
<dbReference type="Proteomes" id="UP000298127">
    <property type="component" value="Unassembled WGS sequence"/>
</dbReference>
<dbReference type="InterPro" id="IPR020846">
    <property type="entry name" value="MFS_dom"/>
</dbReference>
<proteinExistence type="predicted"/>
<feature type="transmembrane region" description="Helical" evidence="7">
    <location>
        <begin position="317"/>
        <end position="335"/>
    </location>
</feature>
<dbReference type="EMBL" id="SPQZ01000009">
    <property type="protein sequence ID" value="TFV94855.1"/>
    <property type="molecule type" value="Genomic_DNA"/>
</dbReference>
<evidence type="ECO:0000256" key="5">
    <source>
        <dbReference type="ARBA" id="ARBA00022989"/>
    </source>
</evidence>
<dbReference type="NCBIfam" id="TIGR00711">
    <property type="entry name" value="efflux_EmrB"/>
    <property type="match status" value="1"/>
</dbReference>
<evidence type="ECO:0000256" key="6">
    <source>
        <dbReference type="ARBA" id="ARBA00023136"/>
    </source>
</evidence>
<dbReference type="AlphaFoldDB" id="A0A4Y9QV08"/>
<dbReference type="Gene3D" id="1.20.1720.10">
    <property type="entry name" value="Multidrug resistance protein D"/>
    <property type="match status" value="1"/>
</dbReference>
<keyword evidence="3" id="KW-1003">Cell membrane</keyword>
<dbReference type="InterPro" id="IPR011701">
    <property type="entry name" value="MFS"/>
</dbReference>
<keyword evidence="4 7" id="KW-0812">Transmembrane</keyword>
<dbReference type="PANTHER" id="PTHR42718">
    <property type="entry name" value="MAJOR FACILITATOR SUPERFAMILY MULTIDRUG TRANSPORTER MFSC"/>
    <property type="match status" value="1"/>
</dbReference>
<dbReference type="InterPro" id="IPR036259">
    <property type="entry name" value="MFS_trans_sf"/>
</dbReference>
<evidence type="ECO:0000259" key="8">
    <source>
        <dbReference type="PROSITE" id="PS50850"/>
    </source>
</evidence>
<protein>
    <submittedName>
        <fullName evidence="9">DHA2 family efflux MFS transporter permease subunit</fullName>
    </submittedName>
</protein>
<dbReference type="InterPro" id="IPR004638">
    <property type="entry name" value="EmrB-like"/>
</dbReference>
<gene>
    <name evidence="9" type="ORF">E4M00_17005</name>
</gene>
<reference evidence="9 10" key="1">
    <citation type="journal article" date="2018" name="J. Microbiol.">
        <title>Leifsonia flava sp. nov., a novel actinobacterium isolated from the rhizosphere of Aquilegia viridiflora.</title>
        <authorList>
            <person name="Cai Y."/>
            <person name="Tao W.Z."/>
            <person name="Ma Y.J."/>
            <person name="Cheng J."/>
            <person name="Zhang M.Y."/>
            <person name="Zhang Y.X."/>
        </authorList>
    </citation>
    <scope>NUCLEOTIDE SEQUENCE [LARGE SCALE GENOMIC DNA]</scope>
    <source>
        <strain evidence="9 10">SYP-B2174</strain>
    </source>
</reference>
<keyword evidence="6 7" id="KW-0472">Membrane</keyword>
<comment type="subcellular location">
    <subcellularLocation>
        <location evidence="1">Cell membrane</location>
        <topology evidence="1">Multi-pass membrane protein</topology>
    </subcellularLocation>
</comment>
<feature type="transmembrane region" description="Helical" evidence="7">
    <location>
        <begin position="445"/>
        <end position="463"/>
    </location>
</feature>
<feature type="transmembrane region" description="Helical" evidence="7">
    <location>
        <begin position="178"/>
        <end position="198"/>
    </location>
</feature>
<dbReference type="GO" id="GO:0005886">
    <property type="term" value="C:plasma membrane"/>
    <property type="evidence" value="ECO:0007669"/>
    <property type="project" value="UniProtKB-SubCell"/>
</dbReference>
<dbReference type="Pfam" id="PF07690">
    <property type="entry name" value="MFS_1"/>
    <property type="match status" value="2"/>
</dbReference>
<feature type="transmembrane region" description="Helical" evidence="7">
    <location>
        <begin position="210"/>
        <end position="229"/>
    </location>
</feature>
<evidence type="ECO:0000256" key="4">
    <source>
        <dbReference type="ARBA" id="ARBA00022692"/>
    </source>
</evidence>
<evidence type="ECO:0000313" key="9">
    <source>
        <dbReference type="EMBL" id="TFV94855.1"/>
    </source>
</evidence>
<feature type="domain" description="Major facilitator superfamily (MFS) profile" evidence="8">
    <location>
        <begin position="24"/>
        <end position="468"/>
    </location>
</feature>
<feature type="transmembrane region" description="Helical" evidence="7">
    <location>
        <begin position="280"/>
        <end position="302"/>
    </location>
</feature>
<comment type="caution">
    <text evidence="9">The sequence shown here is derived from an EMBL/GenBank/DDBJ whole genome shotgun (WGS) entry which is preliminary data.</text>
</comment>
<accession>A0A4Y9QV08</accession>